<proteinExistence type="predicted"/>
<evidence type="ECO:0000313" key="3">
    <source>
        <dbReference type="Proteomes" id="UP000600600"/>
    </source>
</evidence>
<comment type="caution">
    <text evidence="2">The sequence shown here is derived from an EMBL/GenBank/DDBJ whole genome shotgun (WGS) entry which is preliminary data.</text>
</comment>
<evidence type="ECO:0000313" key="2">
    <source>
        <dbReference type="EMBL" id="MBC5606415.1"/>
    </source>
</evidence>
<dbReference type="Proteomes" id="UP000600600">
    <property type="component" value="Unassembled WGS sequence"/>
</dbReference>
<reference evidence="2 3" key="1">
    <citation type="submission" date="2020-08" db="EMBL/GenBank/DDBJ databases">
        <title>Genome public.</title>
        <authorList>
            <person name="Liu C."/>
            <person name="Sun Q."/>
        </authorList>
    </citation>
    <scope>NUCLEOTIDE SEQUENCE [LARGE SCALE GENOMIC DNA]</scope>
    <source>
        <strain evidence="2 3">M27</strain>
    </source>
</reference>
<feature type="signal peptide" evidence="1">
    <location>
        <begin position="1"/>
        <end position="20"/>
    </location>
</feature>
<gene>
    <name evidence="2" type="ORF">H8S67_17320</name>
</gene>
<dbReference type="EMBL" id="JACOOE010000009">
    <property type="protein sequence ID" value="MBC5606415.1"/>
    <property type="molecule type" value="Genomic_DNA"/>
</dbReference>
<keyword evidence="1" id="KW-0732">Signal</keyword>
<sequence>MKKLVFILFATLLMAGNLFAQNKPTKGSWSTEVQINPFDQDGETFSLDGLKVRYFFSDKDAVRLKIGIKSINSKYTNDEFDEDTESSYNEEYKYKMGNFNIDFGYERHFDLWKRLDAYVGGSIGFGKNFASTKVKDYSKTISNTSNGEEIIETSKTGELKNGAIVSGDNSGNIFEQAQRATLNINAAIFAGVEFYIYKGLYIGTELGLGCQSAKTLKMEYDATSITKNTINGQTTTHEDSINEETTDNYRVTNFKTYIEPRLRIGITF</sequence>
<evidence type="ECO:0008006" key="4">
    <source>
        <dbReference type="Google" id="ProtNLM"/>
    </source>
</evidence>
<dbReference type="RefSeq" id="WP_186968160.1">
    <property type="nucleotide sequence ID" value="NZ_JACOOE010000009.1"/>
</dbReference>
<keyword evidence="3" id="KW-1185">Reference proteome</keyword>
<name>A0ABR7CF29_9BACE</name>
<feature type="chain" id="PRO_5045281844" description="Outer membrane protein beta-barrel domain-containing protein" evidence="1">
    <location>
        <begin position="21"/>
        <end position="268"/>
    </location>
</feature>
<accession>A0ABR7CF29</accession>
<organism evidence="2 3">
    <name type="scientific">Bacteroides difficilis</name>
    <dbReference type="NCBI Taxonomy" id="2763021"/>
    <lineage>
        <taxon>Bacteria</taxon>
        <taxon>Pseudomonadati</taxon>
        <taxon>Bacteroidota</taxon>
        <taxon>Bacteroidia</taxon>
        <taxon>Bacteroidales</taxon>
        <taxon>Bacteroidaceae</taxon>
        <taxon>Bacteroides</taxon>
    </lineage>
</organism>
<protein>
    <recommendedName>
        <fullName evidence="4">Outer membrane protein beta-barrel domain-containing protein</fullName>
    </recommendedName>
</protein>
<evidence type="ECO:0000256" key="1">
    <source>
        <dbReference type="SAM" id="SignalP"/>
    </source>
</evidence>